<evidence type="ECO:0000256" key="1">
    <source>
        <dbReference type="ARBA" id="ARBA00022478"/>
    </source>
</evidence>
<name>A0ABN6N7X6_9BACT</name>
<keyword evidence="1 12" id="KW-0240">DNA-directed RNA polymerase</keyword>
<dbReference type="InterPro" id="IPR013264">
    <property type="entry name" value="DNAG_N"/>
</dbReference>
<evidence type="ECO:0000256" key="2">
    <source>
        <dbReference type="ARBA" id="ARBA00022515"/>
    </source>
</evidence>
<dbReference type="Pfam" id="PF01807">
    <property type="entry name" value="Zn_ribbon_DnaG"/>
    <property type="match status" value="1"/>
</dbReference>
<evidence type="ECO:0000256" key="12">
    <source>
        <dbReference type="HAMAP-Rule" id="MF_00974"/>
    </source>
</evidence>
<dbReference type="EC" id="2.7.7.101" evidence="12"/>
<evidence type="ECO:0000256" key="5">
    <source>
        <dbReference type="ARBA" id="ARBA00022705"/>
    </source>
</evidence>
<evidence type="ECO:0000256" key="8">
    <source>
        <dbReference type="ARBA" id="ARBA00022833"/>
    </source>
</evidence>
<dbReference type="InterPro" id="IPR037068">
    <property type="entry name" value="DNA_primase_core_N_sf"/>
</dbReference>
<dbReference type="SMART" id="SM00400">
    <property type="entry name" value="ZnF_CHCC"/>
    <property type="match status" value="1"/>
</dbReference>
<protein>
    <recommendedName>
        <fullName evidence="12">DNA primase</fullName>
        <ecNumber evidence="12">2.7.7.101</ecNumber>
    </recommendedName>
</protein>
<dbReference type="PANTHER" id="PTHR30313:SF2">
    <property type="entry name" value="DNA PRIMASE"/>
    <property type="match status" value="1"/>
</dbReference>
<keyword evidence="2 12" id="KW-0639">Primosome</keyword>
<dbReference type="Pfam" id="PF08275">
    <property type="entry name" value="DNAG_N"/>
    <property type="match status" value="1"/>
</dbReference>
<dbReference type="HAMAP" id="MF_00974">
    <property type="entry name" value="DNA_primase_DnaG"/>
    <property type="match status" value="1"/>
</dbReference>
<dbReference type="EMBL" id="AP025592">
    <property type="protein sequence ID" value="BDG08635.1"/>
    <property type="molecule type" value="Genomic_DNA"/>
</dbReference>
<evidence type="ECO:0000256" key="11">
    <source>
        <dbReference type="ARBA" id="ARBA00023163"/>
    </source>
</evidence>
<evidence type="ECO:0000256" key="3">
    <source>
        <dbReference type="ARBA" id="ARBA00022679"/>
    </source>
</evidence>
<dbReference type="InterPro" id="IPR006295">
    <property type="entry name" value="DNA_primase_DnaG"/>
</dbReference>
<keyword evidence="11 12" id="KW-0804">Transcription</keyword>
<keyword evidence="15" id="KW-1185">Reference proteome</keyword>
<evidence type="ECO:0000256" key="7">
    <source>
        <dbReference type="ARBA" id="ARBA00022771"/>
    </source>
</evidence>
<comment type="domain">
    <text evidence="12">Contains an N-terminal zinc-binding domain, a central core domain that contains the primase activity, and a C-terminal DnaB-binding domain.</text>
</comment>
<dbReference type="InterPro" id="IPR002694">
    <property type="entry name" value="Znf_CHC2"/>
</dbReference>
<reference evidence="15" key="1">
    <citation type="journal article" date="2022" name="Int. J. Syst. Evol. Microbiol.">
        <title>Anaeromyxobacter oryzae sp. nov., Anaeromyxobacter diazotrophicus sp. nov. and Anaeromyxobacter paludicola sp. nov., isolated from paddy soils.</title>
        <authorList>
            <person name="Itoh H."/>
            <person name="Xu Z."/>
            <person name="Mise K."/>
            <person name="Masuda Y."/>
            <person name="Ushijima N."/>
            <person name="Hayakawa C."/>
            <person name="Shiratori Y."/>
            <person name="Senoo K."/>
        </authorList>
    </citation>
    <scope>NUCLEOTIDE SEQUENCE [LARGE SCALE GENOMIC DNA]</scope>
    <source>
        <strain evidence="15">Red630</strain>
    </source>
</reference>
<dbReference type="CDD" id="cd03364">
    <property type="entry name" value="TOPRIM_DnaG_primases"/>
    <property type="match status" value="1"/>
</dbReference>
<dbReference type="InterPro" id="IPR034151">
    <property type="entry name" value="TOPRIM_DnaG_bac"/>
</dbReference>
<dbReference type="RefSeq" id="WP_248345819.1">
    <property type="nucleotide sequence ID" value="NZ_AP025592.1"/>
</dbReference>
<comment type="similarity">
    <text evidence="12">Belongs to the DnaG primase family.</text>
</comment>
<keyword evidence="5 12" id="KW-0235">DNA replication</keyword>
<keyword evidence="4 12" id="KW-0548">Nucleotidyltransferase</keyword>
<evidence type="ECO:0000256" key="10">
    <source>
        <dbReference type="ARBA" id="ARBA00023125"/>
    </source>
</evidence>
<evidence type="ECO:0000256" key="6">
    <source>
        <dbReference type="ARBA" id="ARBA00022723"/>
    </source>
</evidence>
<comment type="subunit">
    <text evidence="12">Monomer. Interacts with DnaB.</text>
</comment>
<keyword evidence="7 12" id="KW-0863">Zinc-finger</keyword>
<dbReference type="Pfam" id="PF13155">
    <property type="entry name" value="Toprim_2"/>
    <property type="match status" value="1"/>
</dbReference>
<keyword evidence="8 12" id="KW-0862">Zinc</keyword>
<dbReference type="PANTHER" id="PTHR30313">
    <property type="entry name" value="DNA PRIMASE"/>
    <property type="match status" value="1"/>
</dbReference>
<evidence type="ECO:0000313" key="14">
    <source>
        <dbReference type="EMBL" id="BDG08635.1"/>
    </source>
</evidence>
<evidence type="ECO:0000256" key="4">
    <source>
        <dbReference type="ARBA" id="ARBA00022695"/>
    </source>
</evidence>
<dbReference type="InterPro" id="IPR036977">
    <property type="entry name" value="DNA_primase_Znf_CHC2"/>
</dbReference>
<dbReference type="SUPFAM" id="SSF57783">
    <property type="entry name" value="Zinc beta-ribbon"/>
    <property type="match status" value="1"/>
</dbReference>
<dbReference type="InterPro" id="IPR030846">
    <property type="entry name" value="DnaG_bac"/>
</dbReference>
<keyword evidence="10 12" id="KW-0238">DNA-binding</keyword>
<keyword evidence="3 12" id="KW-0808">Transferase</keyword>
<dbReference type="NCBIfam" id="TIGR01391">
    <property type="entry name" value="dnaG"/>
    <property type="match status" value="1"/>
</dbReference>
<dbReference type="Proteomes" id="UP001162734">
    <property type="component" value="Chromosome"/>
</dbReference>
<dbReference type="SMART" id="SM00493">
    <property type="entry name" value="TOPRIM"/>
    <property type="match status" value="1"/>
</dbReference>
<feature type="zinc finger region" description="CHC2-type" evidence="12">
    <location>
        <begin position="37"/>
        <end position="61"/>
    </location>
</feature>
<dbReference type="Gene3D" id="3.90.580.10">
    <property type="entry name" value="Zinc finger, CHC2-type domain"/>
    <property type="match status" value="1"/>
</dbReference>
<evidence type="ECO:0000256" key="9">
    <source>
        <dbReference type="ARBA" id="ARBA00022842"/>
    </source>
</evidence>
<comment type="function">
    <text evidence="12">RNA polymerase that catalyzes the synthesis of short RNA molecules used as primers for DNA polymerase during DNA replication.</text>
</comment>
<dbReference type="Gene3D" id="3.40.1360.10">
    <property type="match status" value="1"/>
</dbReference>
<comment type="catalytic activity">
    <reaction evidence="12">
        <text>ssDNA + n NTP = ssDNA/pppN(pN)n-1 hybrid + (n-1) diphosphate.</text>
        <dbReference type="EC" id="2.7.7.101"/>
    </reaction>
</comment>
<dbReference type="InterPro" id="IPR006171">
    <property type="entry name" value="TOPRIM_dom"/>
</dbReference>
<dbReference type="PROSITE" id="PS50880">
    <property type="entry name" value="TOPRIM"/>
    <property type="match status" value="1"/>
</dbReference>
<dbReference type="SUPFAM" id="SSF56731">
    <property type="entry name" value="DNA primase core"/>
    <property type="match status" value="1"/>
</dbReference>
<sequence>MIAPELIEEVRRRANPVELVGTRVRLERRGRFYAGACPFHEDRNASFRLYPAGKRYICFGCGAGGDLFEFLQRADGKPFPVVVREVATSLGIALPREPLSEDEERARAKRVALLAACEAAATHWQRQLWGKDGERAREYLARRGISEEAARAFRLGYALDAWNGAQGALEAAGIAPAVQREAGVLAAREGVGARYHDRFRDRIVFPTLDRYGRVIGFAGRALRDDAEPTYLSSPETPLYKKSHTIFGLFQAREAIRHGRKAILVEGYFDVLALHQAGFVSTVGTGGPALSSEQLNLLAATGCEEVVLLFDGDEEGAMATQRAARVLLGSTLTASVARLPPALEGQSDPDAFLGRFGRRGMEAIVDQSRPLTDFLIDDAIRRRAGGLGTQAPVEHKLAVLRAVAPLVLAASEGLPRATFERVLARRLDLDIGPLRQELQRASNRGRP</sequence>
<gene>
    <name evidence="12" type="primary">dnaG</name>
    <name evidence="14" type="ORF">AMPC_17480</name>
</gene>
<organism evidence="14 15">
    <name type="scientific">Anaeromyxobacter paludicola</name>
    <dbReference type="NCBI Taxonomy" id="2918171"/>
    <lineage>
        <taxon>Bacteria</taxon>
        <taxon>Pseudomonadati</taxon>
        <taxon>Myxococcota</taxon>
        <taxon>Myxococcia</taxon>
        <taxon>Myxococcales</taxon>
        <taxon>Cystobacterineae</taxon>
        <taxon>Anaeromyxobacteraceae</taxon>
        <taxon>Anaeromyxobacter</taxon>
    </lineage>
</organism>
<accession>A0ABN6N7X6</accession>
<comment type="cofactor">
    <cofactor evidence="12">
        <name>Zn(2+)</name>
        <dbReference type="ChEBI" id="CHEBI:29105"/>
    </cofactor>
    <text evidence="12">Binds 1 zinc ion per monomer.</text>
</comment>
<dbReference type="Gene3D" id="3.90.980.10">
    <property type="entry name" value="DNA primase, catalytic core, N-terminal domain"/>
    <property type="match status" value="1"/>
</dbReference>
<keyword evidence="9" id="KW-0460">Magnesium</keyword>
<dbReference type="InterPro" id="IPR050219">
    <property type="entry name" value="DnaG_primase"/>
</dbReference>
<proteinExistence type="inferred from homology"/>
<feature type="domain" description="Toprim" evidence="13">
    <location>
        <begin position="259"/>
        <end position="339"/>
    </location>
</feature>
<evidence type="ECO:0000259" key="13">
    <source>
        <dbReference type="PROSITE" id="PS50880"/>
    </source>
</evidence>
<evidence type="ECO:0000313" key="15">
    <source>
        <dbReference type="Proteomes" id="UP001162734"/>
    </source>
</evidence>
<keyword evidence="6 12" id="KW-0479">Metal-binding</keyword>